<dbReference type="EnsemblMetazoa" id="AMEC009256-RA">
    <property type="protein sequence ID" value="AMEC009256-PA"/>
    <property type="gene ID" value="AMEC009256"/>
</dbReference>
<organism evidence="3 4">
    <name type="scientific">Anopheles melas</name>
    <dbReference type="NCBI Taxonomy" id="34690"/>
    <lineage>
        <taxon>Eukaryota</taxon>
        <taxon>Metazoa</taxon>
        <taxon>Ecdysozoa</taxon>
        <taxon>Arthropoda</taxon>
        <taxon>Hexapoda</taxon>
        <taxon>Insecta</taxon>
        <taxon>Pterygota</taxon>
        <taxon>Neoptera</taxon>
        <taxon>Endopterygota</taxon>
        <taxon>Diptera</taxon>
        <taxon>Nematocera</taxon>
        <taxon>Culicoidea</taxon>
        <taxon>Culicidae</taxon>
        <taxon>Anophelinae</taxon>
        <taxon>Anopheles</taxon>
    </lineage>
</organism>
<evidence type="ECO:0000256" key="2">
    <source>
        <dbReference type="ARBA" id="ARBA00022801"/>
    </source>
</evidence>
<dbReference type="PANTHER" id="PTHR10858:SF23">
    <property type="entry name" value="DEOXYRIBONUCLEASE II"/>
    <property type="match status" value="1"/>
</dbReference>
<protein>
    <submittedName>
        <fullName evidence="3">Uncharacterized protein</fullName>
    </submittedName>
</protein>
<keyword evidence="4" id="KW-1185">Reference proteome</keyword>
<dbReference type="VEuPathDB" id="VectorBase:AMEC009256"/>
<comment type="similarity">
    <text evidence="1">Belongs to the DNase II family.</text>
</comment>
<reference evidence="4" key="1">
    <citation type="submission" date="2014-01" db="EMBL/GenBank/DDBJ databases">
        <title>The Genome Sequence of Anopheles melas CM1001059_A (V2).</title>
        <authorList>
            <consortium name="The Broad Institute Genomics Platform"/>
            <person name="Neafsey D.E."/>
            <person name="Besansky N."/>
            <person name="Howell P."/>
            <person name="Walton C."/>
            <person name="Young S.K."/>
            <person name="Zeng Q."/>
            <person name="Gargeya S."/>
            <person name="Fitzgerald M."/>
            <person name="Haas B."/>
            <person name="Abouelleil A."/>
            <person name="Allen A.W."/>
            <person name="Alvarado L."/>
            <person name="Arachchi H.M."/>
            <person name="Berlin A.M."/>
            <person name="Chapman S.B."/>
            <person name="Gainer-Dewar J."/>
            <person name="Goldberg J."/>
            <person name="Griggs A."/>
            <person name="Gujja S."/>
            <person name="Hansen M."/>
            <person name="Howarth C."/>
            <person name="Imamovic A."/>
            <person name="Ireland A."/>
            <person name="Larimer J."/>
            <person name="McCowan C."/>
            <person name="Murphy C."/>
            <person name="Pearson M."/>
            <person name="Poon T.W."/>
            <person name="Priest M."/>
            <person name="Roberts A."/>
            <person name="Saif S."/>
            <person name="Shea T."/>
            <person name="Sisk P."/>
            <person name="Sykes S."/>
            <person name="Wortman J."/>
            <person name="Nusbaum C."/>
            <person name="Birren B."/>
        </authorList>
    </citation>
    <scope>NUCLEOTIDE SEQUENCE [LARGE SCALE GENOMIC DNA]</scope>
    <source>
        <strain evidence="4">CM1001059</strain>
    </source>
</reference>
<dbReference type="Pfam" id="PF03265">
    <property type="entry name" value="DNase_II"/>
    <property type="match status" value="1"/>
</dbReference>
<evidence type="ECO:0000256" key="1">
    <source>
        <dbReference type="ARBA" id="ARBA00007527"/>
    </source>
</evidence>
<dbReference type="Proteomes" id="UP000075902">
    <property type="component" value="Unassembled WGS sequence"/>
</dbReference>
<dbReference type="GO" id="GO:0004531">
    <property type="term" value="F:deoxyribonuclease II activity"/>
    <property type="evidence" value="ECO:0007669"/>
    <property type="project" value="InterPro"/>
</dbReference>
<sequence length="409" mass="45051">MGLAYYLYKLPKESSERDSPTNGLRYTFVSSKDVGGKHTKVSPLQWHTAQYSVNQSESAPGRTITPSIRHPSSAFTILYNDEPANAPVDMERGHTKGVVSTDGTEGYWLIHSVPKFPPVIGADYGYPHTGMMYGQSFLCITLNATQMETVARQLLFNEVTVYSKSVPAALAARFPTLQRAAQMAPVDKSPPFYSAQTIQSRAGVEFVTFAKSRHFGKELYADWIAPVLDVGLMVESWQHGSGNLPSDCSSDGGRRRHSVLNVREVSVGREDRFSTLKDHSKWAVGGAGDDGDVKDAKEWICVGDINRQEHQKQRGGGSVCQSSKLVAELYRGMIDEVEPCPKGKKRVYMVVETSRFATFSTGCTTFPFSSLTSFSASWRLRSFVSISRSIAFVFLNAGFVGSILKSGFE</sequence>
<keyword evidence="2" id="KW-0378">Hydrolase</keyword>
<dbReference type="CDD" id="cd09120">
    <property type="entry name" value="PLDc_DNaseII_1"/>
    <property type="match status" value="1"/>
</dbReference>
<evidence type="ECO:0000313" key="3">
    <source>
        <dbReference type="EnsemblMetazoa" id="AMEC009256-PA"/>
    </source>
</evidence>
<dbReference type="AlphaFoldDB" id="A0A182TVX5"/>
<dbReference type="InterPro" id="IPR004947">
    <property type="entry name" value="DNase_II"/>
</dbReference>
<dbReference type="PANTHER" id="PTHR10858">
    <property type="entry name" value="DEOXYRIBONUCLEASE II"/>
    <property type="match status" value="1"/>
</dbReference>
<dbReference type="GO" id="GO:0006309">
    <property type="term" value="P:apoptotic DNA fragmentation"/>
    <property type="evidence" value="ECO:0007669"/>
    <property type="project" value="TreeGrafter"/>
</dbReference>
<accession>A0A182TVX5</accession>
<proteinExistence type="inferred from homology"/>
<dbReference type="CDD" id="cd09121">
    <property type="entry name" value="PLDc_DNaseII_2"/>
    <property type="match status" value="1"/>
</dbReference>
<name>A0A182TVX5_9DIPT</name>
<reference evidence="3" key="2">
    <citation type="submission" date="2020-05" db="UniProtKB">
        <authorList>
            <consortium name="EnsemblMetazoa"/>
        </authorList>
    </citation>
    <scope>IDENTIFICATION</scope>
    <source>
        <strain evidence="3">CM1001059</strain>
    </source>
</reference>
<evidence type="ECO:0000313" key="4">
    <source>
        <dbReference type="Proteomes" id="UP000075902"/>
    </source>
</evidence>
<dbReference type="STRING" id="34690.A0A182TVX5"/>